<dbReference type="SUPFAM" id="SSF89550">
    <property type="entry name" value="PHP domain-like"/>
    <property type="match status" value="1"/>
</dbReference>
<dbReference type="GO" id="GO:0004534">
    <property type="term" value="F:5'-3' RNA exonuclease activity"/>
    <property type="evidence" value="ECO:0007669"/>
    <property type="project" value="TreeGrafter"/>
</dbReference>
<feature type="domain" description="Polymerase/histidinol phosphatase N-terminal" evidence="1">
    <location>
        <begin position="13"/>
        <end position="85"/>
    </location>
</feature>
<sequence>MANLAIPKGHSMLIPHTHTTESDGMVSPESLVDIAARHASELKTKIFLAITDHDTINGVEKAQKRAQKYKGSLEIICGEEVTAGIPIYQKHIVALNIQKPIQHSMSIFETVEEIKKQNGIVIIPHPHVFGIPIASLTFNEISLLIQKNLLFDGIEITSISKKREAKIETAIDKLNVKVNKIGSPDSHYGADDLFSAFTILKGKTKADLLNAFKVGTLKPVQGIRKFPKFSTWLNQKVLALGILGVRRYLLGNLR</sequence>
<proteinExistence type="predicted"/>
<name>A0A1F5G8N2_9BACT</name>
<protein>
    <recommendedName>
        <fullName evidence="1">Polymerase/histidinol phosphatase N-terminal domain-containing protein</fullName>
    </recommendedName>
</protein>
<accession>A0A1F5G8N2</accession>
<dbReference type="Gene3D" id="3.20.20.140">
    <property type="entry name" value="Metal-dependent hydrolases"/>
    <property type="match status" value="1"/>
</dbReference>
<evidence type="ECO:0000313" key="3">
    <source>
        <dbReference type="Proteomes" id="UP000178577"/>
    </source>
</evidence>
<dbReference type="EMBL" id="MFAY01000046">
    <property type="protein sequence ID" value="OGD88222.1"/>
    <property type="molecule type" value="Genomic_DNA"/>
</dbReference>
<evidence type="ECO:0000259" key="1">
    <source>
        <dbReference type="SMART" id="SM00481"/>
    </source>
</evidence>
<comment type="caution">
    <text evidence="2">The sequence shown here is derived from an EMBL/GenBank/DDBJ whole genome shotgun (WGS) entry which is preliminary data.</text>
</comment>
<organism evidence="2 3">
    <name type="scientific">Candidatus Curtissbacteria bacterium RIFCSPHIGHO2_01_FULL_40_12</name>
    <dbReference type="NCBI Taxonomy" id="1797710"/>
    <lineage>
        <taxon>Bacteria</taxon>
        <taxon>Candidatus Curtissiibacteriota</taxon>
    </lineage>
</organism>
<dbReference type="InterPro" id="IPR003141">
    <property type="entry name" value="Pol/His_phosphatase_N"/>
</dbReference>
<dbReference type="AlphaFoldDB" id="A0A1F5G8N2"/>
<dbReference type="PANTHER" id="PTHR42924:SF3">
    <property type="entry name" value="POLYMERASE_HISTIDINOL PHOSPHATASE N-TERMINAL DOMAIN-CONTAINING PROTEIN"/>
    <property type="match status" value="1"/>
</dbReference>
<evidence type="ECO:0000313" key="2">
    <source>
        <dbReference type="EMBL" id="OGD88222.1"/>
    </source>
</evidence>
<dbReference type="GO" id="GO:0035312">
    <property type="term" value="F:5'-3' DNA exonuclease activity"/>
    <property type="evidence" value="ECO:0007669"/>
    <property type="project" value="TreeGrafter"/>
</dbReference>
<dbReference type="InterPro" id="IPR016195">
    <property type="entry name" value="Pol/histidinol_Pase-like"/>
</dbReference>
<dbReference type="PANTHER" id="PTHR42924">
    <property type="entry name" value="EXONUCLEASE"/>
    <property type="match status" value="1"/>
</dbReference>
<dbReference type="InterPro" id="IPR052018">
    <property type="entry name" value="PHP_domain"/>
</dbReference>
<dbReference type="SMART" id="SM00481">
    <property type="entry name" value="POLIIIAc"/>
    <property type="match status" value="1"/>
</dbReference>
<reference evidence="2 3" key="1">
    <citation type="journal article" date="2016" name="Nat. Commun.">
        <title>Thousands of microbial genomes shed light on interconnected biogeochemical processes in an aquifer system.</title>
        <authorList>
            <person name="Anantharaman K."/>
            <person name="Brown C.T."/>
            <person name="Hug L.A."/>
            <person name="Sharon I."/>
            <person name="Castelle C.J."/>
            <person name="Probst A.J."/>
            <person name="Thomas B.C."/>
            <person name="Singh A."/>
            <person name="Wilkins M.J."/>
            <person name="Karaoz U."/>
            <person name="Brodie E.L."/>
            <person name="Williams K.H."/>
            <person name="Hubbard S.S."/>
            <person name="Banfield J.F."/>
        </authorList>
    </citation>
    <scope>NUCLEOTIDE SEQUENCE [LARGE SCALE GENOMIC DNA]</scope>
</reference>
<dbReference type="Proteomes" id="UP000178577">
    <property type="component" value="Unassembled WGS sequence"/>
</dbReference>
<gene>
    <name evidence="2" type="ORF">A2693_00575</name>
</gene>